<evidence type="ECO:0000256" key="1">
    <source>
        <dbReference type="SAM" id="Coils"/>
    </source>
</evidence>
<dbReference type="EMBL" id="CP025096">
    <property type="protein sequence ID" value="AUD04655.1"/>
    <property type="molecule type" value="Genomic_DNA"/>
</dbReference>
<sequence>MLTKKSREAIIRSIKEEKKNTGKTNVQIALEYGISVRTLYEYLKCDTNVLEVPEKEQLKIRVKQLEVHVEQLEARIKLLQAFKEDIYLCINMINRSIQHHEKLKEHLR</sequence>
<protein>
    <recommendedName>
        <fullName evidence="4">Transposase</fullName>
    </recommendedName>
</protein>
<dbReference type="RefSeq" id="WP_100990720.1">
    <property type="nucleotide sequence ID" value="NZ_CP025096.1"/>
</dbReference>
<keyword evidence="1" id="KW-0175">Coiled coil</keyword>
<dbReference type="AlphaFoldDB" id="A0A2K8Z464"/>
<evidence type="ECO:0000313" key="2">
    <source>
        <dbReference type="EMBL" id="AUD04655.1"/>
    </source>
</evidence>
<gene>
    <name evidence="2" type="ORF">CWM47_24075</name>
</gene>
<feature type="coiled-coil region" evidence="1">
    <location>
        <begin position="55"/>
        <end position="82"/>
    </location>
</feature>
<organism evidence="2 3">
    <name type="scientific">Spirosoma pollinicola</name>
    <dbReference type="NCBI Taxonomy" id="2057025"/>
    <lineage>
        <taxon>Bacteria</taxon>
        <taxon>Pseudomonadati</taxon>
        <taxon>Bacteroidota</taxon>
        <taxon>Cytophagia</taxon>
        <taxon>Cytophagales</taxon>
        <taxon>Cytophagaceae</taxon>
        <taxon>Spirosoma</taxon>
    </lineage>
</organism>
<dbReference type="Gene3D" id="1.10.10.60">
    <property type="entry name" value="Homeodomain-like"/>
    <property type="match status" value="1"/>
</dbReference>
<dbReference type="KEGG" id="spir:CWM47_24075"/>
<reference evidence="2 3" key="1">
    <citation type="submission" date="2017-11" db="EMBL/GenBank/DDBJ databases">
        <title>Taxonomic description and genome sequences of Spirosoma HA7 sp. nov., isolated from pollen microhabitat of Corylus avellana.</title>
        <authorList>
            <person name="Ambika Manirajan B."/>
            <person name="Suarez C."/>
            <person name="Ratering S."/>
            <person name="Geissler-Plaum R."/>
            <person name="Cardinale M."/>
            <person name="Sylvia S."/>
        </authorList>
    </citation>
    <scope>NUCLEOTIDE SEQUENCE [LARGE SCALE GENOMIC DNA]</scope>
    <source>
        <strain evidence="2 3">HA7</strain>
    </source>
</reference>
<keyword evidence="3" id="KW-1185">Reference proteome</keyword>
<accession>A0A2K8Z464</accession>
<proteinExistence type="predicted"/>
<evidence type="ECO:0000313" key="3">
    <source>
        <dbReference type="Proteomes" id="UP000232883"/>
    </source>
</evidence>
<name>A0A2K8Z464_9BACT</name>
<dbReference type="Proteomes" id="UP000232883">
    <property type="component" value="Chromosome"/>
</dbReference>
<evidence type="ECO:0008006" key="4">
    <source>
        <dbReference type="Google" id="ProtNLM"/>
    </source>
</evidence>